<organism evidence="2 3">
    <name type="scientific">Chamaesiphon minutus (strain ATCC 27169 / PCC 6605)</name>
    <dbReference type="NCBI Taxonomy" id="1173020"/>
    <lineage>
        <taxon>Bacteria</taxon>
        <taxon>Bacillati</taxon>
        <taxon>Cyanobacteriota</taxon>
        <taxon>Cyanophyceae</taxon>
        <taxon>Gomontiellales</taxon>
        <taxon>Chamaesiphonaceae</taxon>
        <taxon>Chamaesiphon</taxon>
    </lineage>
</organism>
<gene>
    <name evidence="2" type="ORF">Cha6605_3251</name>
</gene>
<evidence type="ECO:0000256" key="1">
    <source>
        <dbReference type="SAM" id="SignalP"/>
    </source>
</evidence>
<dbReference type="STRING" id="1173020.Cha6605_3251"/>
<evidence type="ECO:0000313" key="2">
    <source>
        <dbReference type="EMBL" id="AFY94261.1"/>
    </source>
</evidence>
<feature type="chain" id="PRO_5003936571" evidence="1">
    <location>
        <begin position="30"/>
        <end position="117"/>
    </location>
</feature>
<sequence>MKIFLLLFLSAPTVLSAILPVVTAAPAVAADPKQPTDRGKFCVNTHGRLVCVKSSQLASNSPTRAALIAKAEAEAKDPDAFVNFSNEESDAAAAMFGCDCPACIRSLRQLRTMAQVI</sequence>
<proteinExistence type="predicted"/>
<protein>
    <submittedName>
        <fullName evidence="2">Uncharacterized protein</fullName>
    </submittedName>
</protein>
<reference evidence="2 3" key="1">
    <citation type="submission" date="2012-05" db="EMBL/GenBank/DDBJ databases">
        <title>Finished chromosome of genome of Chamaesiphon sp. PCC 6605.</title>
        <authorList>
            <consortium name="US DOE Joint Genome Institute"/>
            <person name="Gugger M."/>
            <person name="Coursin T."/>
            <person name="Rippka R."/>
            <person name="Tandeau De Marsac N."/>
            <person name="Huntemann M."/>
            <person name="Wei C.-L."/>
            <person name="Han J."/>
            <person name="Detter J.C."/>
            <person name="Han C."/>
            <person name="Tapia R."/>
            <person name="Chen A."/>
            <person name="Kyrpides N."/>
            <person name="Mavromatis K."/>
            <person name="Markowitz V."/>
            <person name="Szeto E."/>
            <person name="Ivanova N."/>
            <person name="Pagani I."/>
            <person name="Pati A."/>
            <person name="Goodwin L."/>
            <person name="Nordberg H.P."/>
            <person name="Cantor M.N."/>
            <person name="Hua S.X."/>
            <person name="Woyke T."/>
            <person name="Kerfeld C.A."/>
        </authorList>
    </citation>
    <scope>NUCLEOTIDE SEQUENCE [LARGE SCALE GENOMIC DNA]</scope>
    <source>
        <strain evidence="3">ATCC 27169 / PCC 6605</strain>
    </source>
</reference>
<dbReference type="KEGG" id="cmp:Cha6605_3251"/>
<accession>K9UIL8</accession>
<dbReference type="EMBL" id="CP003600">
    <property type="protein sequence ID" value="AFY94261.1"/>
    <property type="molecule type" value="Genomic_DNA"/>
</dbReference>
<dbReference type="OrthoDB" id="513268at2"/>
<keyword evidence="3" id="KW-1185">Reference proteome</keyword>
<dbReference type="Proteomes" id="UP000010366">
    <property type="component" value="Chromosome"/>
</dbReference>
<dbReference type="RefSeq" id="WP_015160400.1">
    <property type="nucleotide sequence ID" value="NC_019697.1"/>
</dbReference>
<keyword evidence="1" id="KW-0732">Signal</keyword>
<feature type="signal peptide" evidence="1">
    <location>
        <begin position="1"/>
        <end position="29"/>
    </location>
</feature>
<name>K9UIL8_CHAP6</name>
<evidence type="ECO:0000313" key="3">
    <source>
        <dbReference type="Proteomes" id="UP000010366"/>
    </source>
</evidence>
<dbReference type="HOGENOM" id="CLU_168950_0_0_3"/>
<dbReference type="AlphaFoldDB" id="K9UIL8"/>